<dbReference type="Pfam" id="PF07690">
    <property type="entry name" value="MFS_1"/>
    <property type="match status" value="1"/>
</dbReference>
<dbReference type="InterPro" id="IPR050327">
    <property type="entry name" value="Proton-linked_MCT"/>
</dbReference>
<dbReference type="GeneID" id="119725111"/>
<dbReference type="EnsemblMetazoa" id="XM_038196473.1">
    <property type="protein sequence ID" value="XP_038052401.1"/>
    <property type="gene ID" value="LOC119725111"/>
</dbReference>
<feature type="transmembrane region" description="Helical" evidence="1">
    <location>
        <begin position="53"/>
        <end position="74"/>
    </location>
</feature>
<protein>
    <recommendedName>
        <fullName evidence="4">Major facilitator superfamily (MFS) profile domain-containing protein</fullName>
    </recommendedName>
</protein>
<dbReference type="PANTHER" id="PTHR11360:SF303">
    <property type="entry name" value="MAJOR FACILITATOR SUPERFAMILY (MFS) PROFILE DOMAIN-CONTAINING PROTEIN"/>
    <property type="match status" value="1"/>
</dbReference>
<evidence type="ECO:0000256" key="1">
    <source>
        <dbReference type="SAM" id="Phobius"/>
    </source>
</evidence>
<evidence type="ECO:0008006" key="4">
    <source>
        <dbReference type="Google" id="ProtNLM"/>
    </source>
</evidence>
<feature type="transmembrane region" description="Helical" evidence="1">
    <location>
        <begin position="256"/>
        <end position="279"/>
    </location>
</feature>
<proteinExistence type="predicted"/>
<dbReference type="SUPFAM" id="SSF103473">
    <property type="entry name" value="MFS general substrate transporter"/>
    <property type="match status" value="1"/>
</dbReference>
<keyword evidence="3" id="KW-1185">Reference proteome</keyword>
<dbReference type="Gene3D" id="1.20.1250.20">
    <property type="entry name" value="MFS general substrate transporter like domains"/>
    <property type="match status" value="2"/>
</dbReference>
<feature type="transmembrane region" description="Helical" evidence="1">
    <location>
        <begin position="344"/>
        <end position="370"/>
    </location>
</feature>
<feature type="transmembrane region" description="Helical" evidence="1">
    <location>
        <begin position="81"/>
        <end position="99"/>
    </location>
</feature>
<sequence>MTTSSSRPHPWRWMVLASRFVFCFIALGGFKALGVFLPYFILYLSTSSVSVGVISSSLPGAGYILIGSFAGVLLKVFTPRQITISGGFVAAVSMCVASFSVSSNQIAVCFVLASVGQALCFVSSTKPCMEYFPDDFAFANGASLAGGTTGMMVLPPVMEYLVSVYGWRRALGLMGAFTFNYVVCGALLRPRNKSSLPAQYSLVPSRSIVENASAKSGGLADGRDQDDEGNPAKFNFGQIVKYVRERFDAHILVEPLFVIISVVSTLEGILFGMWHLYLIPQGVELGFGDSPSAFLATFGGAGSLLGRISHGFPIDRGHIKATSLFTISCLIFAASNMLDPLVVTSYIAIAAIAFVSGVAFGVIYPLMFVLMRDVTGDRHMSAYGWLFVTHGIGVLLGGALAGKDGFMI</sequence>
<feature type="transmembrane region" description="Helical" evidence="1">
    <location>
        <begin position="291"/>
        <end position="309"/>
    </location>
</feature>
<feature type="transmembrane region" description="Helical" evidence="1">
    <location>
        <begin position="105"/>
        <end position="124"/>
    </location>
</feature>
<feature type="transmembrane region" description="Helical" evidence="1">
    <location>
        <begin position="136"/>
        <end position="158"/>
    </location>
</feature>
<name>A0A913ZMX3_PATMI</name>
<dbReference type="InterPro" id="IPR036259">
    <property type="entry name" value="MFS_trans_sf"/>
</dbReference>
<keyword evidence="1" id="KW-0472">Membrane</keyword>
<dbReference type="OMA" id="NSMACAT"/>
<feature type="transmembrane region" description="Helical" evidence="1">
    <location>
        <begin position="170"/>
        <end position="188"/>
    </location>
</feature>
<feature type="transmembrane region" description="Helical" evidence="1">
    <location>
        <begin position="321"/>
        <end position="338"/>
    </location>
</feature>
<keyword evidence="1" id="KW-0812">Transmembrane</keyword>
<dbReference type="OrthoDB" id="2213137at2759"/>
<dbReference type="GO" id="GO:0008028">
    <property type="term" value="F:monocarboxylic acid transmembrane transporter activity"/>
    <property type="evidence" value="ECO:0007669"/>
    <property type="project" value="TreeGrafter"/>
</dbReference>
<feature type="transmembrane region" description="Helical" evidence="1">
    <location>
        <begin position="382"/>
        <end position="402"/>
    </location>
</feature>
<dbReference type="Proteomes" id="UP000887568">
    <property type="component" value="Unplaced"/>
</dbReference>
<accession>A0A913ZMX3</accession>
<dbReference type="InterPro" id="IPR011701">
    <property type="entry name" value="MFS"/>
</dbReference>
<feature type="transmembrane region" description="Helical" evidence="1">
    <location>
        <begin position="20"/>
        <end position="41"/>
    </location>
</feature>
<dbReference type="AlphaFoldDB" id="A0A913ZMX3"/>
<keyword evidence="1" id="KW-1133">Transmembrane helix</keyword>
<organism evidence="2 3">
    <name type="scientific">Patiria miniata</name>
    <name type="common">Bat star</name>
    <name type="synonym">Asterina miniata</name>
    <dbReference type="NCBI Taxonomy" id="46514"/>
    <lineage>
        <taxon>Eukaryota</taxon>
        <taxon>Metazoa</taxon>
        <taxon>Echinodermata</taxon>
        <taxon>Eleutherozoa</taxon>
        <taxon>Asterozoa</taxon>
        <taxon>Asteroidea</taxon>
        <taxon>Valvatacea</taxon>
        <taxon>Valvatida</taxon>
        <taxon>Asterinidae</taxon>
        <taxon>Patiria</taxon>
    </lineage>
</organism>
<evidence type="ECO:0000313" key="3">
    <source>
        <dbReference type="Proteomes" id="UP000887568"/>
    </source>
</evidence>
<reference evidence="2" key="1">
    <citation type="submission" date="2022-11" db="UniProtKB">
        <authorList>
            <consortium name="EnsemblMetazoa"/>
        </authorList>
    </citation>
    <scope>IDENTIFICATION</scope>
</reference>
<dbReference type="RefSeq" id="XP_038052401.1">
    <property type="nucleotide sequence ID" value="XM_038196473.1"/>
</dbReference>
<dbReference type="PANTHER" id="PTHR11360">
    <property type="entry name" value="MONOCARBOXYLATE TRANSPORTER"/>
    <property type="match status" value="1"/>
</dbReference>
<evidence type="ECO:0000313" key="2">
    <source>
        <dbReference type="EnsemblMetazoa" id="XP_038052401.1"/>
    </source>
</evidence>